<dbReference type="KEGG" id="smur:BWP33_01060"/>
<proteinExistence type="predicted"/>
<feature type="domain" description="HTH araC/xylS-type" evidence="4">
    <location>
        <begin position="196"/>
        <end position="297"/>
    </location>
</feature>
<dbReference type="InterPro" id="IPR032783">
    <property type="entry name" value="AraC_lig"/>
</dbReference>
<organism evidence="5 6">
    <name type="scientific">Simonsiella muelleri ATCC 29453</name>
    <dbReference type="NCBI Taxonomy" id="641147"/>
    <lineage>
        <taxon>Bacteria</taxon>
        <taxon>Pseudomonadati</taxon>
        <taxon>Pseudomonadota</taxon>
        <taxon>Betaproteobacteria</taxon>
        <taxon>Neisseriales</taxon>
        <taxon>Neisseriaceae</taxon>
        <taxon>Simonsiella</taxon>
    </lineage>
</organism>
<reference evidence="5 6" key="1">
    <citation type="submission" date="2010-03" db="EMBL/GenBank/DDBJ databases">
        <authorList>
            <consortium name="The Broad Institute Genome Sequencing Platform"/>
            <person name="Ward D."/>
            <person name="Earl A."/>
            <person name="Feldgarden M."/>
            <person name="Gevers D."/>
            <person name="Young S."/>
            <person name="Zeng Q."/>
            <person name="Koehrsen M."/>
            <person name="Alvarado L."/>
            <person name="Berlin A.M."/>
            <person name="Borenstein D."/>
            <person name="Chapman S.B."/>
            <person name="Chen Z."/>
            <person name="Engels R."/>
            <person name="Freedman E."/>
            <person name="Gellesch M."/>
            <person name="Goldberg J."/>
            <person name="Griggs A."/>
            <person name="Gujja S."/>
            <person name="Heilman E.R."/>
            <person name="Heiman D.I."/>
            <person name="Hepburn T.A."/>
            <person name="Howarth C."/>
            <person name="Jen D."/>
            <person name="Larson L."/>
            <person name="Mehta T."/>
            <person name="Park D."/>
            <person name="Pearson M."/>
            <person name="Richards J."/>
            <person name="Roberts A."/>
            <person name="Saif S."/>
            <person name="Shea T.D."/>
            <person name="Shenoy N."/>
            <person name="Sisk P."/>
            <person name="Stolte C."/>
            <person name="Sykes S.N."/>
            <person name="Walk T."/>
            <person name="White J."/>
            <person name="Yandava C."/>
            <person name="Izard J."/>
            <person name="Baranova O.V."/>
            <person name="Blanton J.M."/>
            <person name="Tanner A.C."/>
            <person name="Dewhirst F."/>
            <person name="Haas B."/>
            <person name="Nusbaum C."/>
            <person name="Birren B."/>
        </authorList>
    </citation>
    <scope>NUCLEOTIDE SEQUENCE [LARGE SCALE GENOMIC DNA]</scope>
    <source>
        <strain evidence="5 6">ATCC 29453</strain>
    </source>
</reference>
<dbReference type="Gene3D" id="1.10.10.60">
    <property type="entry name" value="Homeodomain-like"/>
    <property type="match status" value="2"/>
</dbReference>
<dbReference type="HOGENOM" id="CLU_000445_81_0_4"/>
<name>V9HMX3_9NEIS</name>
<gene>
    <name evidence="5" type="ORF">HMPREF9021_00305</name>
</gene>
<evidence type="ECO:0000259" key="4">
    <source>
        <dbReference type="PROSITE" id="PS01124"/>
    </source>
</evidence>
<dbReference type="Proteomes" id="UP000017813">
    <property type="component" value="Unassembled WGS sequence"/>
</dbReference>
<dbReference type="Pfam" id="PF12833">
    <property type="entry name" value="HTH_18"/>
    <property type="match status" value="1"/>
</dbReference>
<dbReference type="InterPro" id="IPR020449">
    <property type="entry name" value="Tscrpt_reg_AraC-type_HTH"/>
</dbReference>
<dbReference type="SUPFAM" id="SSF51182">
    <property type="entry name" value="RmlC-like cupins"/>
    <property type="match status" value="1"/>
</dbReference>
<dbReference type="STRING" id="641147.HMPREF9021_00305"/>
<dbReference type="eggNOG" id="COG4977">
    <property type="taxonomic scope" value="Bacteria"/>
</dbReference>
<dbReference type="OrthoDB" id="9789899at2"/>
<evidence type="ECO:0000313" key="5">
    <source>
        <dbReference type="EMBL" id="EFG31903.1"/>
    </source>
</evidence>
<dbReference type="PROSITE" id="PS00041">
    <property type="entry name" value="HTH_ARAC_FAMILY_1"/>
    <property type="match status" value="1"/>
</dbReference>
<keyword evidence="2" id="KW-0238">DNA-binding</keyword>
<dbReference type="PANTHER" id="PTHR46796">
    <property type="entry name" value="HTH-TYPE TRANSCRIPTIONAL ACTIVATOR RHAS-RELATED"/>
    <property type="match status" value="1"/>
</dbReference>
<dbReference type="AlphaFoldDB" id="V9HMX3"/>
<dbReference type="PANTHER" id="PTHR46796:SF13">
    <property type="entry name" value="HTH-TYPE TRANSCRIPTIONAL ACTIVATOR RHAS"/>
    <property type="match status" value="1"/>
</dbReference>
<dbReference type="Gene3D" id="2.60.120.10">
    <property type="entry name" value="Jelly Rolls"/>
    <property type="match status" value="1"/>
</dbReference>
<dbReference type="RefSeq" id="WP_002641220.1">
    <property type="nucleotide sequence ID" value="NZ_CP019448.1"/>
</dbReference>
<dbReference type="GO" id="GO:0043565">
    <property type="term" value="F:sequence-specific DNA binding"/>
    <property type="evidence" value="ECO:0007669"/>
    <property type="project" value="InterPro"/>
</dbReference>
<sequence length="304" mass="34354">MDSLAKLIHLAQITGSINILCQFKGEWFMHHPHKRAHGIIHFVTSGQGWLHIHNQPPQILQTGDLIVLPRSAEHILSHDSHCSNPYAQPNLSTQGAFTLKNMDSDSHHTLTLFCANFDYEPHADLFNGLPEILHLNGKEPEFQHILSLLQHEAQQNYPAASMILNALLEILLIHILRQYLNQQPILSGILNGLHDKRLRGVLTAVLAEPAHDWTVEAMAEQAHLSRAQLMRLFKQYIEMSPHAFVNHIRLQAAAQMLRQTADSILQIALSVGFQSETHFGKAFKKQYGIPPGIYRKQHPESVNS</sequence>
<keyword evidence="6" id="KW-1185">Reference proteome</keyword>
<keyword evidence="3" id="KW-0804">Transcription</keyword>
<protein>
    <recommendedName>
        <fullName evidence="4">HTH araC/xylS-type domain-containing protein</fullName>
    </recommendedName>
</protein>
<accession>V9HMX3</accession>
<evidence type="ECO:0000313" key="6">
    <source>
        <dbReference type="Proteomes" id="UP000017813"/>
    </source>
</evidence>
<evidence type="ECO:0000256" key="3">
    <source>
        <dbReference type="ARBA" id="ARBA00023163"/>
    </source>
</evidence>
<keyword evidence="1" id="KW-0805">Transcription regulation</keyword>
<dbReference type="PROSITE" id="PS01124">
    <property type="entry name" value="HTH_ARAC_FAMILY_2"/>
    <property type="match status" value="1"/>
</dbReference>
<dbReference type="InterPro" id="IPR018062">
    <property type="entry name" value="HTH_AraC-typ_CS"/>
</dbReference>
<comment type="caution">
    <text evidence="5">The sequence shown here is derived from an EMBL/GenBank/DDBJ whole genome shotgun (WGS) entry which is preliminary data.</text>
</comment>
<dbReference type="InterPro" id="IPR014710">
    <property type="entry name" value="RmlC-like_jellyroll"/>
</dbReference>
<dbReference type="GO" id="GO:0003700">
    <property type="term" value="F:DNA-binding transcription factor activity"/>
    <property type="evidence" value="ECO:0007669"/>
    <property type="project" value="InterPro"/>
</dbReference>
<reference evidence="5 6" key="2">
    <citation type="submission" date="2011-10" db="EMBL/GenBank/DDBJ databases">
        <title>The Genome Sequence of Simonsiella muelleri ATCC 29453.</title>
        <authorList>
            <consortium name="The Broad Institute Genome Sequencing Platform"/>
            <consortium name="The Broad Institute Genome Sequencing Center for Infectious Disease"/>
            <person name="Earl A."/>
            <person name="Ward D."/>
            <person name="Feldgarden M."/>
            <person name="Gevers D."/>
            <person name="Izard J."/>
            <person name="Baranova O.V."/>
            <person name="Blanton J.M."/>
            <person name="Tanner A.C."/>
            <person name="Dewhirst F."/>
            <person name="Young S.K."/>
            <person name="Zeng Q."/>
            <person name="Gargeya S."/>
            <person name="Fitzgerald M."/>
            <person name="Haas B."/>
            <person name="Abouelleil A."/>
            <person name="Alvarado L."/>
            <person name="Arachchi H.M."/>
            <person name="Berlin A."/>
            <person name="Brown A."/>
            <person name="Chapman S.B."/>
            <person name="Chen Z."/>
            <person name="Dunbar C."/>
            <person name="Freedman E."/>
            <person name="Gearin G."/>
            <person name="Goldberg J."/>
            <person name="Griggs A."/>
            <person name="Gujja S."/>
            <person name="Heiman D."/>
            <person name="Howarth C."/>
            <person name="Larson L."/>
            <person name="Lui A."/>
            <person name="MacDonald P.J.P."/>
            <person name="Montmayeur A."/>
            <person name="Murphy C."/>
            <person name="Neiman D."/>
            <person name="Pearson M."/>
            <person name="Priest M."/>
            <person name="Roberts A."/>
            <person name="Saif S."/>
            <person name="Shea T."/>
            <person name="Shenoy N."/>
            <person name="Sisk P."/>
            <person name="Stolte C."/>
            <person name="Sykes S."/>
            <person name="Wortman J."/>
            <person name="Nusbaum C."/>
            <person name="Birren B."/>
        </authorList>
    </citation>
    <scope>NUCLEOTIDE SEQUENCE [LARGE SCALE GENOMIC DNA]</scope>
    <source>
        <strain evidence="5 6">ATCC 29453</strain>
    </source>
</reference>
<dbReference type="InterPro" id="IPR018060">
    <property type="entry name" value="HTH_AraC"/>
</dbReference>
<dbReference type="InterPro" id="IPR009057">
    <property type="entry name" value="Homeodomain-like_sf"/>
</dbReference>
<dbReference type="EMBL" id="ADCY02000006">
    <property type="protein sequence ID" value="EFG31903.1"/>
    <property type="molecule type" value="Genomic_DNA"/>
</dbReference>
<dbReference type="SUPFAM" id="SSF46689">
    <property type="entry name" value="Homeodomain-like"/>
    <property type="match status" value="2"/>
</dbReference>
<dbReference type="Pfam" id="PF12852">
    <property type="entry name" value="Cupin_6"/>
    <property type="match status" value="1"/>
</dbReference>
<dbReference type="SMART" id="SM00342">
    <property type="entry name" value="HTH_ARAC"/>
    <property type="match status" value="1"/>
</dbReference>
<evidence type="ECO:0000256" key="2">
    <source>
        <dbReference type="ARBA" id="ARBA00023125"/>
    </source>
</evidence>
<dbReference type="InterPro" id="IPR011051">
    <property type="entry name" value="RmlC_Cupin_sf"/>
</dbReference>
<evidence type="ECO:0000256" key="1">
    <source>
        <dbReference type="ARBA" id="ARBA00023015"/>
    </source>
</evidence>
<dbReference type="PRINTS" id="PR00032">
    <property type="entry name" value="HTHARAC"/>
</dbReference>
<dbReference type="InterPro" id="IPR050204">
    <property type="entry name" value="AraC_XylS_family_regulators"/>
</dbReference>